<dbReference type="SUPFAM" id="SSF51161">
    <property type="entry name" value="Trimeric LpxA-like enzymes"/>
    <property type="match status" value="1"/>
</dbReference>
<dbReference type="Proteomes" id="UP000095003">
    <property type="component" value="Unassembled WGS sequence"/>
</dbReference>
<keyword evidence="1" id="KW-0808">Transferase</keyword>
<organism evidence="1 2">
    <name type="scientific">Eisenbergiella tayi</name>
    <dbReference type="NCBI Taxonomy" id="1432052"/>
    <lineage>
        <taxon>Bacteria</taxon>
        <taxon>Bacillati</taxon>
        <taxon>Bacillota</taxon>
        <taxon>Clostridia</taxon>
        <taxon>Lachnospirales</taxon>
        <taxon>Lachnospiraceae</taxon>
        <taxon>Eisenbergiella</taxon>
    </lineage>
</organism>
<keyword evidence="1" id="KW-0012">Acyltransferase</keyword>
<comment type="caution">
    <text evidence="1">The sequence shown here is derived from an EMBL/GenBank/DDBJ whole genome shotgun (WGS) entry which is preliminary data.</text>
</comment>
<reference evidence="1 2" key="1">
    <citation type="submission" date="2016-07" db="EMBL/GenBank/DDBJ databases">
        <title>Characterization of isolates of Eisenbergiella tayi derived from blood cultures, using whole genome sequencing.</title>
        <authorList>
            <person name="Burdz T."/>
            <person name="Wiebe D."/>
            <person name="Huynh C."/>
            <person name="Bernard K."/>
        </authorList>
    </citation>
    <scope>NUCLEOTIDE SEQUENCE [LARGE SCALE GENOMIC DNA]</scope>
    <source>
        <strain evidence="1 2">NML 120489</strain>
    </source>
</reference>
<protein>
    <submittedName>
        <fullName evidence="1">2,3,4,5-tetrahydropyridine-2,6-dicarboxylate N-acetyltransferase</fullName>
        <ecNumber evidence="1">2.3.1.89</ecNumber>
    </submittedName>
</protein>
<accession>A0A1E3A0F4</accession>
<dbReference type="Gene3D" id="2.160.10.10">
    <property type="entry name" value="Hexapeptide repeat proteins"/>
    <property type="match status" value="1"/>
</dbReference>
<dbReference type="AlphaFoldDB" id="A0A1E3A0F4"/>
<dbReference type="EMBL" id="MCGI01000010">
    <property type="protein sequence ID" value="ODM02235.1"/>
    <property type="molecule type" value="Genomic_DNA"/>
</dbReference>
<gene>
    <name evidence="1" type="primary">dapH_2</name>
    <name evidence="1" type="ORF">BEH84_06378</name>
</gene>
<name>A0A1E3A0F4_9FIRM</name>
<evidence type="ECO:0000313" key="1">
    <source>
        <dbReference type="EMBL" id="ODM02235.1"/>
    </source>
</evidence>
<dbReference type="EC" id="2.3.1.89" evidence="1"/>
<dbReference type="InterPro" id="IPR011004">
    <property type="entry name" value="Trimer_LpxA-like_sf"/>
</dbReference>
<evidence type="ECO:0000313" key="2">
    <source>
        <dbReference type="Proteomes" id="UP000095003"/>
    </source>
</evidence>
<sequence>MYGVKVEPNAIVTANCVVTKDVPEGAVVGGNPARVIGHYSVVAEKRLQYKK</sequence>
<dbReference type="GO" id="GO:0047200">
    <property type="term" value="F:tetrahydrodipicolinate N-acetyltransferase activity"/>
    <property type="evidence" value="ECO:0007669"/>
    <property type="project" value="UniProtKB-EC"/>
</dbReference>
<proteinExistence type="predicted"/>